<comment type="similarity">
    <text evidence="3">In the N-terminal section; belongs to the LXG family.</text>
</comment>
<keyword evidence="2" id="KW-0964">Secreted</keyword>
<evidence type="ECO:0000256" key="1">
    <source>
        <dbReference type="ARBA" id="ARBA00004613"/>
    </source>
</evidence>
<keyword evidence="7" id="KW-1185">Reference proteome</keyword>
<dbReference type="Pfam" id="PF14449">
    <property type="entry name" value="PT-TG"/>
    <property type="match status" value="1"/>
</dbReference>
<dbReference type="InterPro" id="IPR051768">
    <property type="entry name" value="Bact_secretion_toxin"/>
</dbReference>
<dbReference type="InterPro" id="IPR027797">
    <property type="entry name" value="PT-TG_dom"/>
</dbReference>
<dbReference type="Proteomes" id="UP000823486">
    <property type="component" value="Unassembled WGS sequence"/>
</dbReference>
<dbReference type="PANTHER" id="PTHR34976">
    <property type="entry name" value="RIBONUCLEASE YQCG-RELATED"/>
    <property type="match status" value="1"/>
</dbReference>
<evidence type="ECO:0000256" key="3">
    <source>
        <dbReference type="ARBA" id="ARBA00034117"/>
    </source>
</evidence>
<reference evidence="6 7" key="1">
    <citation type="submission" date="2021-01" db="EMBL/GenBank/DDBJ databases">
        <title>Genomic Encyclopedia of Type Strains, Phase IV (KMG-IV): sequencing the most valuable type-strain genomes for metagenomic binning, comparative biology and taxonomic classification.</title>
        <authorList>
            <person name="Goeker M."/>
        </authorList>
    </citation>
    <scope>NUCLEOTIDE SEQUENCE [LARGE SCALE GENOMIC DNA]</scope>
    <source>
        <strain evidence="6 7">DSM 105482</strain>
    </source>
</reference>
<dbReference type="RefSeq" id="WP_204539641.1">
    <property type="nucleotide sequence ID" value="NZ_JAFBFI010000003.1"/>
</dbReference>
<evidence type="ECO:0000256" key="2">
    <source>
        <dbReference type="ARBA" id="ARBA00022525"/>
    </source>
</evidence>
<organism evidence="6 7">
    <name type="scientific">Peribacillus deserti</name>
    <dbReference type="NCBI Taxonomy" id="673318"/>
    <lineage>
        <taxon>Bacteria</taxon>
        <taxon>Bacillati</taxon>
        <taxon>Bacillota</taxon>
        <taxon>Bacilli</taxon>
        <taxon>Bacillales</taxon>
        <taxon>Bacillaceae</taxon>
        <taxon>Peribacillus</taxon>
    </lineage>
</organism>
<comment type="caution">
    <text evidence="6">The sequence shown here is derived from an EMBL/GenBank/DDBJ whole genome shotgun (WGS) entry which is preliminary data.</text>
</comment>
<keyword evidence="4" id="KW-0175">Coiled coil</keyword>
<name>A0ABS2QFU6_9BACI</name>
<dbReference type="PROSITE" id="PS51756">
    <property type="entry name" value="LXG"/>
    <property type="match status" value="1"/>
</dbReference>
<dbReference type="Pfam" id="PF14021">
    <property type="entry name" value="TNT"/>
    <property type="match status" value="1"/>
</dbReference>
<evidence type="ECO:0000259" key="5">
    <source>
        <dbReference type="PROSITE" id="PS51756"/>
    </source>
</evidence>
<comment type="subcellular location">
    <subcellularLocation>
        <location evidence="1">Secreted</location>
    </subcellularLocation>
</comment>
<evidence type="ECO:0000256" key="4">
    <source>
        <dbReference type="SAM" id="Coils"/>
    </source>
</evidence>
<dbReference type="InterPro" id="IPR006829">
    <property type="entry name" value="LXG_dom"/>
</dbReference>
<protein>
    <submittedName>
        <fullName evidence="6">Ribonuclease toxin of YeeF-YezG toxin-antitoxin module</fullName>
    </submittedName>
</protein>
<dbReference type="EMBL" id="JAFBFI010000003">
    <property type="protein sequence ID" value="MBM7691679.1"/>
    <property type="molecule type" value="Genomic_DNA"/>
</dbReference>
<accession>A0ABS2QFU6</accession>
<dbReference type="InterPro" id="IPR025331">
    <property type="entry name" value="TNT"/>
</dbReference>
<sequence length="687" mass="76521">MISKIYEADTLQSAAKERAGQYQQLKDQFDQLKKEFNSIVDNQDFQGKGAEAIKGFYQGQIDVAEAWENLIQHQIAFLEGIPGEAEDADLSGGTVVQVPFLEDELVQADRNADQMVDAQQDALQSIFDSISDLVPLKVFSREAFDNHMDQAEKKRSETVQKVNELDQNLLEQYTLSENQESLVYGLFGALMEATRQGENIVPIYFDSQAYTSSEIYQLRDEVSKQTIDYVNYKKEQQDARIAAEKIEEMENRPWYEKTWDAVANFTGEITGYNDSRRAIEGVDPITGEKLTDAQRITAGAMAAAGFIPILGWAGRALKGGNAIYKTARGASAVSHTVDAFKTGTTMNKLQLTEMGIYGLVAVNGLTESVTAKDMFGNELTDEQRQQSLFTALGIAAVGGAARYVDRVHSSKAFEQTDKLVLTKVKNGIGNVKIPINIRVSQEANEGLKHFHFESKSLSDMLRQSNSGTVVKKGQGNGIQEISNHLNDLLEKSKCSTDDLFLYLNRVEPNLAEKFLIKGEWPEEIQIPKAPSVLNPDGSIKWSEVPNGGYVLNDKGIAIKDEYTPESGEVIDRYGPPNGRYTSPVIDNKPFNYDQRSLPFVEDFSKYHQYKVTGDFNNIEKYVNQCSDPVLVDKVLTYMDSYDLSFDKLKIQKGEIAKGFDSNGGGIQYELPLPVDMLSGLGLLEKIN</sequence>
<feature type="coiled-coil region" evidence="4">
    <location>
        <begin position="15"/>
        <end position="42"/>
    </location>
</feature>
<evidence type="ECO:0000313" key="6">
    <source>
        <dbReference type="EMBL" id="MBM7691679.1"/>
    </source>
</evidence>
<gene>
    <name evidence="6" type="ORF">JOC77_001086</name>
</gene>
<proteinExistence type="inferred from homology"/>
<evidence type="ECO:0000313" key="7">
    <source>
        <dbReference type="Proteomes" id="UP000823486"/>
    </source>
</evidence>
<dbReference type="PANTHER" id="PTHR34976:SF2">
    <property type="entry name" value="TYPE VII SECRETION SYSTEM PROTEIN ESSD"/>
    <property type="match status" value="1"/>
</dbReference>
<feature type="domain" description="LXG" evidence="5">
    <location>
        <begin position="2"/>
        <end position="236"/>
    </location>
</feature>
<dbReference type="Pfam" id="PF04740">
    <property type="entry name" value="LXG"/>
    <property type="match status" value="1"/>
</dbReference>